<reference evidence="2" key="2">
    <citation type="submission" date="2013-04" db="UniProtKB">
        <authorList>
            <consortium name="EnsemblPlants"/>
        </authorList>
    </citation>
    <scope>IDENTIFICATION</scope>
</reference>
<protein>
    <submittedName>
        <fullName evidence="2">Uncharacterized protein</fullName>
    </submittedName>
</protein>
<dbReference type="AlphaFoldDB" id="J3LXV1"/>
<evidence type="ECO:0000256" key="1">
    <source>
        <dbReference type="SAM" id="MobiDB-lite"/>
    </source>
</evidence>
<dbReference type="HOGENOM" id="CLU_1311839_0_0_1"/>
<keyword evidence="3" id="KW-1185">Reference proteome</keyword>
<accession>J3LXV1</accession>
<dbReference type="EnsemblPlants" id="OB04G19760.1">
    <property type="protein sequence ID" value="OB04G19760.1"/>
    <property type="gene ID" value="OB04G19760"/>
</dbReference>
<evidence type="ECO:0000313" key="2">
    <source>
        <dbReference type="EnsemblPlants" id="OB04G19760.1"/>
    </source>
</evidence>
<dbReference type="Proteomes" id="UP000006038">
    <property type="component" value="Chromosome 4"/>
</dbReference>
<name>J3LXV1_ORYBR</name>
<feature type="compositionally biased region" description="Basic and acidic residues" evidence="1">
    <location>
        <begin position="82"/>
        <end position="98"/>
    </location>
</feature>
<proteinExistence type="predicted"/>
<evidence type="ECO:0000313" key="3">
    <source>
        <dbReference type="Proteomes" id="UP000006038"/>
    </source>
</evidence>
<organism evidence="2">
    <name type="scientific">Oryza brachyantha</name>
    <name type="common">malo sina</name>
    <dbReference type="NCBI Taxonomy" id="4533"/>
    <lineage>
        <taxon>Eukaryota</taxon>
        <taxon>Viridiplantae</taxon>
        <taxon>Streptophyta</taxon>
        <taxon>Embryophyta</taxon>
        <taxon>Tracheophyta</taxon>
        <taxon>Spermatophyta</taxon>
        <taxon>Magnoliopsida</taxon>
        <taxon>Liliopsida</taxon>
        <taxon>Poales</taxon>
        <taxon>Poaceae</taxon>
        <taxon>BOP clade</taxon>
        <taxon>Oryzoideae</taxon>
        <taxon>Oryzeae</taxon>
        <taxon>Oryzinae</taxon>
        <taxon>Oryza</taxon>
    </lineage>
</organism>
<dbReference type="Gramene" id="OB04G19760.1">
    <property type="protein sequence ID" value="OB04G19760.1"/>
    <property type="gene ID" value="OB04G19760"/>
</dbReference>
<sequence>MAGYFDASDEASEICRRLLVNIKNAQSNYLLLSDMHRAPPPPCRCRCRRDDFTQAVRRQKQPVQRCHAKQLPAHPRQALVDPPRHQVEPREGGEEAEARQSGQAVQDRVAAAAAGAARHGGQGHVRAGQGPRHGEPPGGAALRRHRAGERHGEVLRGEVPGAGDERHGEVLRGEVPGAGDGEPAAEELLELEEAGRGAGGARVPVPRHHP</sequence>
<feature type="compositionally biased region" description="Basic and acidic residues" evidence="1">
    <location>
        <begin position="163"/>
        <end position="172"/>
    </location>
</feature>
<reference evidence="2" key="1">
    <citation type="journal article" date="2013" name="Nat. Commun.">
        <title>Whole-genome sequencing of Oryza brachyantha reveals mechanisms underlying Oryza genome evolution.</title>
        <authorList>
            <person name="Chen J."/>
            <person name="Huang Q."/>
            <person name="Gao D."/>
            <person name="Wang J."/>
            <person name="Lang Y."/>
            <person name="Liu T."/>
            <person name="Li B."/>
            <person name="Bai Z."/>
            <person name="Luis Goicoechea J."/>
            <person name="Liang C."/>
            <person name="Chen C."/>
            <person name="Zhang W."/>
            <person name="Sun S."/>
            <person name="Liao Y."/>
            <person name="Zhang X."/>
            <person name="Yang L."/>
            <person name="Song C."/>
            <person name="Wang M."/>
            <person name="Shi J."/>
            <person name="Liu G."/>
            <person name="Liu J."/>
            <person name="Zhou H."/>
            <person name="Zhou W."/>
            <person name="Yu Q."/>
            <person name="An N."/>
            <person name="Chen Y."/>
            <person name="Cai Q."/>
            <person name="Wang B."/>
            <person name="Liu B."/>
            <person name="Min J."/>
            <person name="Huang Y."/>
            <person name="Wu H."/>
            <person name="Li Z."/>
            <person name="Zhang Y."/>
            <person name="Yin Y."/>
            <person name="Song W."/>
            <person name="Jiang J."/>
            <person name="Jackson S.A."/>
            <person name="Wing R.A."/>
            <person name="Wang J."/>
            <person name="Chen M."/>
        </authorList>
    </citation>
    <scope>NUCLEOTIDE SEQUENCE [LARGE SCALE GENOMIC DNA]</scope>
    <source>
        <strain evidence="2">cv. IRGC 101232</strain>
    </source>
</reference>
<feature type="compositionally biased region" description="Low complexity" evidence="1">
    <location>
        <begin position="102"/>
        <end position="117"/>
    </location>
</feature>
<feature type="region of interest" description="Disordered" evidence="1">
    <location>
        <begin position="59"/>
        <end position="182"/>
    </location>
</feature>